<name>A0A2T5C0P0_9BACT</name>
<reference evidence="1 2" key="1">
    <citation type="submission" date="2018-04" db="EMBL/GenBank/DDBJ databases">
        <title>Genomic Encyclopedia of Archaeal and Bacterial Type Strains, Phase II (KMG-II): from individual species to whole genera.</title>
        <authorList>
            <person name="Goeker M."/>
        </authorList>
    </citation>
    <scope>NUCLEOTIDE SEQUENCE [LARGE SCALE GENOMIC DNA]</scope>
    <source>
        <strain evidence="1 2">DSM 28823</strain>
    </source>
</reference>
<sequence length="59" mass="6884">MKTTRQQLYKALCLKLTTASPQALTTLYHHVHSLKLGEEYIFKTEQDFRGLLQFLNNSN</sequence>
<dbReference type="AlphaFoldDB" id="A0A2T5C0P0"/>
<keyword evidence="2" id="KW-1185">Reference proteome</keyword>
<dbReference type="RefSeq" id="WP_107822628.1">
    <property type="nucleotide sequence ID" value="NZ_OY782574.1"/>
</dbReference>
<protein>
    <submittedName>
        <fullName evidence="1">Uncharacterized protein</fullName>
    </submittedName>
</protein>
<dbReference type="Proteomes" id="UP000243525">
    <property type="component" value="Unassembled WGS sequence"/>
</dbReference>
<evidence type="ECO:0000313" key="2">
    <source>
        <dbReference type="Proteomes" id="UP000243525"/>
    </source>
</evidence>
<dbReference type="OrthoDB" id="9899692at2"/>
<evidence type="ECO:0000313" key="1">
    <source>
        <dbReference type="EMBL" id="PTN08182.1"/>
    </source>
</evidence>
<gene>
    <name evidence="1" type="ORF">C8N47_11068</name>
</gene>
<organism evidence="1 2">
    <name type="scientific">Mangrovibacterium marinum</name>
    <dbReference type="NCBI Taxonomy" id="1639118"/>
    <lineage>
        <taxon>Bacteria</taxon>
        <taxon>Pseudomonadati</taxon>
        <taxon>Bacteroidota</taxon>
        <taxon>Bacteroidia</taxon>
        <taxon>Marinilabiliales</taxon>
        <taxon>Prolixibacteraceae</taxon>
        <taxon>Mangrovibacterium</taxon>
    </lineage>
</organism>
<proteinExistence type="predicted"/>
<dbReference type="EMBL" id="QAAD01000010">
    <property type="protein sequence ID" value="PTN08182.1"/>
    <property type="molecule type" value="Genomic_DNA"/>
</dbReference>
<accession>A0A2T5C0P0</accession>
<comment type="caution">
    <text evidence="1">The sequence shown here is derived from an EMBL/GenBank/DDBJ whole genome shotgun (WGS) entry which is preliminary data.</text>
</comment>